<feature type="coiled-coil region" evidence="1">
    <location>
        <begin position="342"/>
        <end position="369"/>
    </location>
</feature>
<protein>
    <submittedName>
        <fullName evidence="2">Uncharacterized protein</fullName>
    </submittedName>
</protein>
<dbReference type="STRING" id="1003.SAMN04488541_10767"/>
<proteinExistence type="predicted"/>
<evidence type="ECO:0000313" key="3">
    <source>
        <dbReference type="Proteomes" id="UP000199513"/>
    </source>
</evidence>
<dbReference type="InterPro" id="IPR027417">
    <property type="entry name" value="P-loop_NTPase"/>
</dbReference>
<reference evidence="2 3" key="1">
    <citation type="submission" date="2016-10" db="EMBL/GenBank/DDBJ databases">
        <authorList>
            <person name="de Groot N.N."/>
        </authorList>
    </citation>
    <scope>NUCLEOTIDE SEQUENCE [LARGE SCALE GENOMIC DNA]</scope>
    <source>
        <strain>GEY</strain>
        <strain evidence="3">DSM 9560</strain>
    </source>
</reference>
<evidence type="ECO:0000313" key="2">
    <source>
        <dbReference type="EMBL" id="SFF60095.1"/>
    </source>
</evidence>
<keyword evidence="1" id="KW-0175">Coiled coil</keyword>
<dbReference type="EMBL" id="FONY01000076">
    <property type="protein sequence ID" value="SFF60095.1"/>
    <property type="molecule type" value="Genomic_DNA"/>
</dbReference>
<dbReference type="Gene3D" id="1.10.30.20">
    <property type="entry name" value="Bacterial XPD DNA helicase, FeS cluster domain"/>
    <property type="match status" value="1"/>
</dbReference>
<keyword evidence="3" id="KW-1185">Reference proteome</keyword>
<dbReference type="Gene3D" id="3.40.50.300">
    <property type="entry name" value="P-loop containing nucleotide triphosphate hydrolases"/>
    <property type="match status" value="1"/>
</dbReference>
<dbReference type="InterPro" id="IPR042493">
    <property type="entry name" value="XPD_DNA_FeS"/>
</dbReference>
<dbReference type="Proteomes" id="UP000199513">
    <property type="component" value="Unassembled WGS sequence"/>
</dbReference>
<organism evidence="2 3">
    <name type="scientific">Thermoflexibacter ruber</name>
    <dbReference type="NCBI Taxonomy" id="1003"/>
    <lineage>
        <taxon>Bacteria</taxon>
        <taxon>Pseudomonadati</taxon>
        <taxon>Bacteroidota</taxon>
        <taxon>Cytophagia</taxon>
        <taxon>Cytophagales</taxon>
        <taxon>Thermoflexibacteraceae</taxon>
        <taxon>Thermoflexibacter</taxon>
    </lineage>
</organism>
<gene>
    <name evidence="2" type="ORF">SAMN04488541_10767</name>
</gene>
<sequence length="1054" mass="124748">MFAKRRADVRNFSFCAFYKLCALGKGLLLNPALRKHFLVAGNYKHKPTTKHKMTISSLLEKYCDIANPEKTGLLLLDLPTGFGKTYETLKFIYENYQKSDKKIIFLTELKKNLPHDTLLKRFFEKDNRLADFEKDVVFINSNSDCVLENLIPNEKEIPEFIKESQEFRTLRRNINDFKSLSKKKDETSNRLSERIKTEIQKENEPAFRQILSNLFYENGENKEERIALLKNDKNFLWVAKVYPASLSFEKKIFFLSVDKFLVKNSPIIQQSYYFIDKDFLKNALIFIDEFDASKEVILKNIIETQLKKRVDIIGLFEQIYSSFSSLTIPTIYRKNSQKWEKKKEKNTDLQDIAQIIDNLKNEAIKINKEYNINYSVKTFGLSNQKNFLFHDYQYHTIVGDKKNFIYLQQDDEEQINNIHFVEADKARKDKPSVTEFLTAIKGFINYFKGGAKLIAENYQQIKNENPNTEDFSFESALSSFFDELKLTKEQKDYLLDSIQVKQFQNKQKNQETEPKNDFSFYNNGFRYYDFEDSEMHDTKSKIFITDFDRTPEKLLLDLANHNLVVGISATAKMKTVIGNYDLKYLRKNLGDNFLELDKTEIQTLKSEFAKRNENYVSVKAEFLSVEDWKKTLKNFAFDKITTNELLTELEKYENTKSQNFELKRYLKIAKVFQEFINNDNIQSFLCFLNTHPTDKEKSNCKLSILEMLFTAIVQKHQKESLFQSEKGEFDIKKSFRVLNSKDFEDKKEEILATLKTGQKLFLMTTYATLGAGQNIQYSIDNFDELLASGKIKQTYTPEGYMPDKFKDFDAIYLDKPSNLLVNINAEELSDFDVNKRIFQAEMLFQSNKIFYQQLIYEIKKTFKQAYYKDRRFDIFFPKEVHRSLYSTEDYRNFVAKEVIQAIGRINRTHFKNSKVYIFADKEIAPHIKFFDTSNYLCLKEFEGLIAQAQFEEGREPQENDKIMEIEQNNIYCHNWINAKVKGKYWNEQSINDWNELRKIVLKYPTVSKQEFESLGELQNWQFIYVPMLDADFKDFEPKNRYHFTQENDYANRLC</sequence>
<evidence type="ECO:0000256" key="1">
    <source>
        <dbReference type="SAM" id="Coils"/>
    </source>
</evidence>
<name>A0A1I2JYZ8_9BACT</name>
<dbReference type="AlphaFoldDB" id="A0A1I2JYZ8"/>
<accession>A0A1I2JYZ8</accession>